<dbReference type="Proteomes" id="UP000013827">
    <property type="component" value="Unassembled WGS sequence"/>
</dbReference>
<keyword evidence="2" id="KW-0677">Repeat</keyword>
<evidence type="ECO:0000256" key="3">
    <source>
        <dbReference type="SAM" id="MobiDB-lite"/>
    </source>
</evidence>
<evidence type="ECO:0000259" key="4">
    <source>
        <dbReference type="PROSITE" id="PS50097"/>
    </source>
</evidence>
<dbReference type="InterPro" id="IPR011705">
    <property type="entry name" value="BACK"/>
</dbReference>
<dbReference type="PaxDb" id="2903-EOD05106"/>
<dbReference type="Pfam" id="PF00651">
    <property type="entry name" value="BTB"/>
    <property type="match status" value="1"/>
</dbReference>
<feature type="domain" description="BTB" evidence="4">
    <location>
        <begin position="52"/>
        <end position="119"/>
    </location>
</feature>
<reference evidence="6" key="1">
    <citation type="journal article" date="2013" name="Nature">
        <title>Pan genome of the phytoplankton Emiliania underpins its global distribution.</title>
        <authorList>
            <person name="Read B.A."/>
            <person name="Kegel J."/>
            <person name="Klute M.J."/>
            <person name="Kuo A."/>
            <person name="Lefebvre S.C."/>
            <person name="Maumus F."/>
            <person name="Mayer C."/>
            <person name="Miller J."/>
            <person name="Monier A."/>
            <person name="Salamov A."/>
            <person name="Young J."/>
            <person name="Aguilar M."/>
            <person name="Claverie J.M."/>
            <person name="Frickenhaus S."/>
            <person name="Gonzalez K."/>
            <person name="Herman E.K."/>
            <person name="Lin Y.C."/>
            <person name="Napier J."/>
            <person name="Ogata H."/>
            <person name="Sarno A.F."/>
            <person name="Shmutz J."/>
            <person name="Schroeder D."/>
            <person name="de Vargas C."/>
            <person name="Verret F."/>
            <person name="von Dassow P."/>
            <person name="Valentin K."/>
            <person name="Van de Peer Y."/>
            <person name="Wheeler G."/>
            <person name="Dacks J.B."/>
            <person name="Delwiche C.F."/>
            <person name="Dyhrman S.T."/>
            <person name="Glockner G."/>
            <person name="John U."/>
            <person name="Richards T."/>
            <person name="Worden A.Z."/>
            <person name="Zhang X."/>
            <person name="Grigoriev I.V."/>
            <person name="Allen A.E."/>
            <person name="Bidle K."/>
            <person name="Borodovsky M."/>
            <person name="Bowler C."/>
            <person name="Brownlee C."/>
            <person name="Cock J.M."/>
            <person name="Elias M."/>
            <person name="Gladyshev V.N."/>
            <person name="Groth M."/>
            <person name="Guda C."/>
            <person name="Hadaegh A."/>
            <person name="Iglesias-Rodriguez M.D."/>
            <person name="Jenkins J."/>
            <person name="Jones B.M."/>
            <person name="Lawson T."/>
            <person name="Leese F."/>
            <person name="Lindquist E."/>
            <person name="Lobanov A."/>
            <person name="Lomsadze A."/>
            <person name="Malik S.B."/>
            <person name="Marsh M.E."/>
            <person name="Mackinder L."/>
            <person name="Mock T."/>
            <person name="Mueller-Roeber B."/>
            <person name="Pagarete A."/>
            <person name="Parker M."/>
            <person name="Probert I."/>
            <person name="Quesneville H."/>
            <person name="Raines C."/>
            <person name="Rensing S.A."/>
            <person name="Riano-Pachon D.M."/>
            <person name="Richier S."/>
            <person name="Rokitta S."/>
            <person name="Shiraiwa Y."/>
            <person name="Soanes D.M."/>
            <person name="van der Giezen M."/>
            <person name="Wahlund T.M."/>
            <person name="Williams B."/>
            <person name="Wilson W."/>
            <person name="Wolfe G."/>
            <person name="Wurch L.L."/>
        </authorList>
    </citation>
    <scope>NUCLEOTIDE SEQUENCE</scope>
</reference>
<dbReference type="InterPro" id="IPR000210">
    <property type="entry name" value="BTB/POZ_dom"/>
</dbReference>
<dbReference type="PROSITE" id="PS50097">
    <property type="entry name" value="BTB"/>
    <property type="match status" value="1"/>
</dbReference>
<dbReference type="SMART" id="SM00225">
    <property type="entry name" value="BTB"/>
    <property type="match status" value="1"/>
</dbReference>
<dbReference type="STRING" id="2903.R1D2S0"/>
<dbReference type="SMART" id="SM00875">
    <property type="entry name" value="BACK"/>
    <property type="match status" value="1"/>
</dbReference>
<dbReference type="Gene3D" id="3.30.710.10">
    <property type="entry name" value="Potassium Channel Kv1.1, Chain A"/>
    <property type="match status" value="1"/>
</dbReference>
<dbReference type="PANTHER" id="PTHR24412:SF489">
    <property type="entry name" value="RING FINGER DOMAIN AND KELCH REPEAT-CONTAINING PROTEIN DDB_G0271372"/>
    <property type="match status" value="1"/>
</dbReference>
<feature type="region of interest" description="Disordered" evidence="3">
    <location>
        <begin position="1"/>
        <end position="26"/>
    </location>
</feature>
<dbReference type="InterPro" id="IPR011333">
    <property type="entry name" value="SKP1/BTB/POZ_sf"/>
</dbReference>
<dbReference type="AlphaFoldDB" id="A0A0D3I1H1"/>
<evidence type="ECO:0000256" key="1">
    <source>
        <dbReference type="ARBA" id="ARBA00022441"/>
    </source>
</evidence>
<dbReference type="InterPro" id="IPR030609">
    <property type="entry name" value="KLHL33_BACK"/>
</dbReference>
<reference evidence="5" key="2">
    <citation type="submission" date="2024-10" db="UniProtKB">
        <authorList>
            <consortium name="EnsemblProtists"/>
        </authorList>
    </citation>
    <scope>IDENTIFICATION</scope>
</reference>
<keyword evidence="6" id="KW-1185">Reference proteome</keyword>
<evidence type="ECO:0000256" key="2">
    <source>
        <dbReference type="ARBA" id="ARBA00022737"/>
    </source>
</evidence>
<protein>
    <recommendedName>
        <fullName evidence="4">BTB domain-containing protein</fullName>
    </recommendedName>
</protein>
<dbReference type="eggNOG" id="KOG4441">
    <property type="taxonomic scope" value="Eukaryota"/>
</dbReference>
<dbReference type="Gene3D" id="1.25.40.420">
    <property type="match status" value="1"/>
</dbReference>
<dbReference type="EnsemblProtists" id="EOD05106">
    <property type="protein sequence ID" value="EOD05106"/>
    <property type="gene ID" value="EMIHUDRAFT_220182"/>
</dbReference>
<evidence type="ECO:0000313" key="5">
    <source>
        <dbReference type="EnsemblProtists" id="EOD05106"/>
    </source>
</evidence>
<dbReference type="HOGENOM" id="CLU_587180_0_0_1"/>
<dbReference type="GeneID" id="17251309"/>
<keyword evidence="1" id="KW-0880">Kelch repeat</keyword>
<dbReference type="SUPFAM" id="SSF54695">
    <property type="entry name" value="POZ domain"/>
    <property type="match status" value="1"/>
</dbReference>
<dbReference type="RefSeq" id="XP_005757535.1">
    <property type="nucleotide sequence ID" value="XM_005757478.1"/>
</dbReference>
<sequence length="489" mass="52173">MSSSSSRGQRASRSRKRERDAASPRAPALLRIDGGSALPARVVKLWQQGEVCDATVVAQGREFPVHRCVLMAASEFFDGAFGSGLAESASTRVSLDSVEASALEPILEYVYTGECQVDEAALLTLLQGASFLRVGPLIAAIVARLEDRLTPDNCLDLWAFGEAHTLLALVEAARVAALRGFDAAAASAAFLHLPHARLLELLQDPRLEASREESVHEAVLAWAKAQRPAPDEEALLPLLRTVRYPLVARDFFEQTVMAEPLLHSGTLAIKLFGSAFVDVAFGPRIGRRPGFGPSRPQLTWSSTHKGDGIVLLDAGLLAIGGESEGEVVRSAEPLPATGKHLVEVVYEQGLASAATTNLGACYFTGVVSADVDTFREMDGDENLAHLAHGFWGIDDIGDGGETTGVRRGKGGEEGAPPAALVDLGTSQERGLFVRGDRLGLLVDMDERTLTFHRNGDPIPSLVLGGLPEEVYVVATPYNTGSRVRIVQSD</sequence>
<accession>A0A0D3I1H1</accession>
<dbReference type="Pfam" id="PF07707">
    <property type="entry name" value="BACK"/>
    <property type="match status" value="1"/>
</dbReference>
<dbReference type="CDD" id="cd18186">
    <property type="entry name" value="BTB_POZ_ZBTB_KLHL-like"/>
    <property type="match status" value="1"/>
</dbReference>
<dbReference type="PANTHER" id="PTHR24412">
    <property type="entry name" value="KELCH PROTEIN"/>
    <property type="match status" value="1"/>
</dbReference>
<dbReference type="InterPro" id="IPR043136">
    <property type="entry name" value="B30.2/SPRY_sf"/>
</dbReference>
<dbReference type="CDD" id="cd18472">
    <property type="entry name" value="BACK_KLHL33"/>
    <property type="match status" value="1"/>
</dbReference>
<organism evidence="5 6">
    <name type="scientific">Emiliania huxleyi (strain CCMP1516)</name>
    <dbReference type="NCBI Taxonomy" id="280463"/>
    <lineage>
        <taxon>Eukaryota</taxon>
        <taxon>Haptista</taxon>
        <taxon>Haptophyta</taxon>
        <taxon>Prymnesiophyceae</taxon>
        <taxon>Isochrysidales</taxon>
        <taxon>Noelaerhabdaceae</taxon>
        <taxon>Emiliania</taxon>
    </lineage>
</organism>
<dbReference type="Gene3D" id="2.60.120.920">
    <property type="match status" value="1"/>
</dbReference>
<name>A0A0D3I1H1_EMIH1</name>
<proteinExistence type="predicted"/>
<dbReference type="KEGG" id="ehx:EMIHUDRAFT_220182"/>
<evidence type="ECO:0000313" key="6">
    <source>
        <dbReference type="Proteomes" id="UP000013827"/>
    </source>
</evidence>